<protein>
    <recommendedName>
        <fullName evidence="2">Peptidase S1 domain-containing protein</fullName>
    </recommendedName>
</protein>
<proteinExistence type="predicted"/>
<evidence type="ECO:0000313" key="3">
    <source>
        <dbReference type="EMBL" id="CAI5439591.1"/>
    </source>
</evidence>
<dbReference type="Pfam" id="PF03761">
    <property type="entry name" value="DUF316"/>
    <property type="match status" value="1"/>
</dbReference>
<keyword evidence="1" id="KW-0732">Signal</keyword>
<dbReference type="SUPFAM" id="SSF50494">
    <property type="entry name" value="Trypsin-like serine proteases"/>
    <property type="match status" value="1"/>
</dbReference>
<dbReference type="AlphaFoldDB" id="A0A9P1I7G7"/>
<dbReference type="InterPro" id="IPR009003">
    <property type="entry name" value="Peptidase_S1_PA"/>
</dbReference>
<accession>A0A9P1I7G7</accession>
<sequence length="365" mass="41467">MKTVIFLCSYLFIKGIACYILTKQENEALAQICGLYGREMGGQVPRIERKVLRGKNADIKDAPWSVAIKVAKLGNRHRHSICTGTLISPWHVLTARHCFMQETEDGLSWVNDDAPIDWRMCKKRDYFVPQKVLKQTQIVFETTCGTKKACKAYRIPLPKVKRRAKSIVLLDICPFQRWHFAPPDVAIIELAEEIKFNEKAHPVCLLNNETLVDEDSLIQLFGYGDDPSLGKGTKGRLRYELSRKEEHKDHGDRWVVTHSISKKNLACRGDSGAGSIVKINNRFTIHGVLSRGDPCESATLSSTDHLSSVAFLVDRICEYTGICQIEYSTNHTTKGFYDENSGKSQIFHPFLFLPIVFLFKILNFQ</sequence>
<dbReference type="OrthoDB" id="7754674at2759"/>
<name>A0A9P1I7G7_9PELO</name>
<feature type="signal peptide" evidence="1">
    <location>
        <begin position="1"/>
        <end position="18"/>
    </location>
</feature>
<dbReference type="GO" id="GO:0006508">
    <property type="term" value="P:proteolysis"/>
    <property type="evidence" value="ECO:0007669"/>
    <property type="project" value="InterPro"/>
</dbReference>
<dbReference type="InterPro" id="IPR001314">
    <property type="entry name" value="Peptidase_S1A"/>
</dbReference>
<evidence type="ECO:0000259" key="2">
    <source>
        <dbReference type="PROSITE" id="PS50240"/>
    </source>
</evidence>
<comment type="caution">
    <text evidence="3">The sequence shown here is derived from an EMBL/GenBank/DDBJ whole genome shotgun (WGS) entry which is preliminary data.</text>
</comment>
<dbReference type="SMART" id="SM00020">
    <property type="entry name" value="Tryp_SPc"/>
    <property type="match status" value="1"/>
</dbReference>
<gene>
    <name evidence="3" type="ORF">CAMP_LOCUS2228</name>
</gene>
<dbReference type="GO" id="GO:0004252">
    <property type="term" value="F:serine-type endopeptidase activity"/>
    <property type="evidence" value="ECO:0007669"/>
    <property type="project" value="InterPro"/>
</dbReference>
<dbReference type="PANTHER" id="PTHR22596:SF7">
    <property type="entry name" value="PEPTIDASE S1 DOMAIN-CONTAINING PROTEIN"/>
    <property type="match status" value="1"/>
</dbReference>
<feature type="chain" id="PRO_5040302446" description="Peptidase S1 domain-containing protein" evidence="1">
    <location>
        <begin position="19"/>
        <end position="365"/>
    </location>
</feature>
<dbReference type="PROSITE" id="PS50240">
    <property type="entry name" value="TRYPSIN_DOM"/>
    <property type="match status" value="1"/>
</dbReference>
<dbReference type="InterPro" id="IPR005514">
    <property type="entry name" value="DUF316"/>
</dbReference>
<dbReference type="Gene3D" id="2.40.10.10">
    <property type="entry name" value="Trypsin-like serine proteases"/>
    <property type="match status" value="1"/>
</dbReference>
<reference evidence="3" key="1">
    <citation type="submission" date="2022-11" db="EMBL/GenBank/DDBJ databases">
        <authorList>
            <person name="Kikuchi T."/>
        </authorList>
    </citation>
    <scope>NUCLEOTIDE SEQUENCE</scope>
    <source>
        <strain evidence="3">PS1010</strain>
    </source>
</reference>
<keyword evidence="4" id="KW-1185">Reference proteome</keyword>
<evidence type="ECO:0000256" key="1">
    <source>
        <dbReference type="SAM" id="SignalP"/>
    </source>
</evidence>
<organism evidence="3 4">
    <name type="scientific">Caenorhabditis angaria</name>
    <dbReference type="NCBI Taxonomy" id="860376"/>
    <lineage>
        <taxon>Eukaryota</taxon>
        <taxon>Metazoa</taxon>
        <taxon>Ecdysozoa</taxon>
        <taxon>Nematoda</taxon>
        <taxon>Chromadorea</taxon>
        <taxon>Rhabditida</taxon>
        <taxon>Rhabditina</taxon>
        <taxon>Rhabditomorpha</taxon>
        <taxon>Rhabditoidea</taxon>
        <taxon>Rhabditidae</taxon>
        <taxon>Peloderinae</taxon>
        <taxon>Caenorhabditis</taxon>
    </lineage>
</organism>
<dbReference type="PRINTS" id="PR00722">
    <property type="entry name" value="CHYMOTRYPSIN"/>
</dbReference>
<feature type="domain" description="Peptidase S1" evidence="2">
    <location>
        <begin position="51"/>
        <end position="321"/>
    </location>
</feature>
<dbReference type="InterPro" id="IPR043504">
    <property type="entry name" value="Peptidase_S1_PA_chymotrypsin"/>
</dbReference>
<evidence type="ECO:0000313" key="4">
    <source>
        <dbReference type="Proteomes" id="UP001152747"/>
    </source>
</evidence>
<dbReference type="EMBL" id="CANHGI010000001">
    <property type="protein sequence ID" value="CAI5439591.1"/>
    <property type="molecule type" value="Genomic_DNA"/>
</dbReference>
<dbReference type="InterPro" id="IPR001254">
    <property type="entry name" value="Trypsin_dom"/>
</dbReference>
<dbReference type="PANTHER" id="PTHR22596">
    <property type="entry name" value="TRYPSIN-LIKE PROTEASE PROTEIN 6"/>
    <property type="match status" value="1"/>
</dbReference>
<dbReference type="Proteomes" id="UP001152747">
    <property type="component" value="Unassembled WGS sequence"/>
</dbReference>